<dbReference type="AlphaFoldDB" id="A0A4R3TFD9"/>
<name>A0A4R3TFD9_9FIRM</name>
<proteinExistence type="predicted"/>
<reference evidence="1 2" key="1">
    <citation type="submission" date="2019-03" db="EMBL/GenBank/DDBJ databases">
        <title>Genomic Encyclopedia of Type Strains, Phase IV (KMG-IV): sequencing the most valuable type-strain genomes for metagenomic binning, comparative biology and taxonomic classification.</title>
        <authorList>
            <person name="Goeker M."/>
        </authorList>
    </citation>
    <scope>NUCLEOTIDE SEQUENCE [LARGE SCALE GENOMIC DNA]</scope>
    <source>
        <strain evidence="1 2">DSM 29481</strain>
    </source>
</reference>
<accession>A0A4R3TFD9</accession>
<dbReference type="EMBL" id="SMBP01000009">
    <property type="protein sequence ID" value="TCU59976.1"/>
    <property type="molecule type" value="Genomic_DNA"/>
</dbReference>
<protein>
    <submittedName>
        <fullName evidence="1">Uncharacterized protein</fullName>
    </submittedName>
</protein>
<sequence>MPAKGPDEYYNDEDLTLEELADIKALHDEQEWRERIEDENNS</sequence>
<dbReference type="RefSeq" id="WP_257524866.1">
    <property type="nucleotide sequence ID" value="NZ_JANKBG010000009.1"/>
</dbReference>
<organism evidence="1 2">
    <name type="scientific">Longicatena caecimuris</name>
    <dbReference type="NCBI Taxonomy" id="1796635"/>
    <lineage>
        <taxon>Bacteria</taxon>
        <taxon>Bacillati</taxon>
        <taxon>Bacillota</taxon>
        <taxon>Erysipelotrichia</taxon>
        <taxon>Erysipelotrichales</taxon>
        <taxon>Erysipelotrichaceae</taxon>
        <taxon>Longicatena</taxon>
    </lineage>
</organism>
<keyword evidence="2" id="KW-1185">Reference proteome</keyword>
<dbReference type="Proteomes" id="UP000295773">
    <property type="component" value="Unassembled WGS sequence"/>
</dbReference>
<evidence type="ECO:0000313" key="2">
    <source>
        <dbReference type="Proteomes" id="UP000295773"/>
    </source>
</evidence>
<evidence type="ECO:0000313" key="1">
    <source>
        <dbReference type="EMBL" id="TCU59976.1"/>
    </source>
</evidence>
<comment type="caution">
    <text evidence="1">The sequence shown here is derived from an EMBL/GenBank/DDBJ whole genome shotgun (WGS) entry which is preliminary data.</text>
</comment>
<gene>
    <name evidence="1" type="ORF">EDD61_10913</name>
</gene>